<proteinExistence type="predicted"/>
<name>A0A177JN25_SPHYA</name>
<comment type="caution">
    <text evidence="1">The sequence shown here is derived from an EMBL/GenBank/DDBJ whole genome shotgun (WGS) entry which is preliminary data.</text>
</comment>
<organism evidence="1 2">
    <name type="scientific">Sphingobium yanoikuyae</name>
    <name type="common">Sphingomonas yanoikuyae</name>
    <dbReference type="NCBI Taxonomy" id="13690"/>
    <lineage>
        <taxon>Bacteria</taxon>
        <taxon>Pseudomonadati</taxon>
        <taxon>Pseudomonadota</taxon>
        <taxon>Alphaproteobacteria</taxon>
        <taxon>Sphingomonadales</taxon>
        <taxon>Sphingomonadaceae</taxon>
        <taxon>Sphingobium</taxon>
    </lineage>
</organism>
<protein>
    <submittedName>
        <fullName evidence="1">Uncharacterized protein</fullName>
    </submittedName>
</protein>
<accession>A0A177JN25</accession>
<sequence>MSNAEFIRDLAARMFRNATPAMGFDQGDTDRLYVIANRLAALEQAGEPVAGIGHGEEADYAELKRLYNFSDDDSAQFTRWNMLTAIRHGKRLGQEFDAGEGISEAEALALREPNDDDRAVAENIYKAQRDRGAFCSSEVAALIASYRAMVTLDLAHPPQSRAQAFDGEGEGFAIGDPVEKFTGEAIWHGTIAASYLTSKGKRRYVVEVEPQGFQMIAVPSQLRALSSAKRGEEG</sequence>
<dbReference type="AlphaFoldDB" id="A0A177JN25"/>
<evidence type="ECO:0000313" key="2">
    <source>
        <dbReference type="Proteomes" id="UP000077262"/>
    </source>
</evidence>
<reference evidence="1 2" key="1">
    <citation type="submission" date="2016-02" db="EMBL/GenBank/DDBJ databases">
        <authorList>
            <person name="Wen L."/>
            <person name="He K."/>
            <person name="Yang H."/>
        </authorList>
    </citation>
    <scope>NUCLEOTIDE SEQUENCE [LARGE SCALE GENOMIC DNA]</scope>
    <source>
        <strain evidence="1 2">CD09_2</strain>
    </source>
</reference>
<evidence type="ECO:0000313" key="1">
    <source>
        <dbReference type="EMBL" id="OAH42593.1"/>
    </source>
</evidence>
<gene>
    <name evidence="1" type="ORF">AX777_04915</name>
</gene>
<dbReference type="Proteomes" id="UP000077262">
    <property type="component" value="Unassembled WGS sequence"/>
</dbReference>
<dbReference type="EMBL" id="LSTR01000040">
    <property type="protein sequence ID" value="OAH42593.1"/>
    <property type="molecule type" value="Genomic_DNA"/>
</dbReference>